<evidence type="ECO:0000256" key="1">
    <source>
        <dbReference type="ARBA" id="ARBA00043967"/>
    </source>
</evidence>
<evidence type="ECO:0000313" key="4">
    <source>
        <dbReference type="EMBL" id="MCI0182844.1"/>
    </source>
</evidence>
<dbReference type="PANTHER" id="PTHR30508">
    <property type="entry name" value="FES CLUSTER ASSEMBLY PROTEIN SUF"/>
    <property type="match status" value="1"/>
</dbReference>
<feature type="domain" description="SUF system FeS cluster assembly SufBD N-terminal" evidence="3">
    <location>
        <begin position="82"/>
        <end position="169"/>
    </location>
</feature>
<feature type="domain" description="SUF system FeS cluster assembly SufBD core" evidence="2">
    <location>
        <begin position="174"/>
        <end position="405"/>
    </location>
</feature>
<evidence type="ECO:0000259" key="3">
    <source>
        <dbReference type="Pfam" id="PF19295"/>
    </source>
</evidence>
<dbReference type="AlphaFoldDB" id="A0A9X2ABK3"/>
<dbReference type="InterPro" id="IPR037284">
    <property type="entry name" value="SUF_FeS_clus_asmbl_SufBD_sf"/>
</dbReference>
<dbReference type="InterPro" id="IPR000825">
    <property type="entry name" value="SUF_FeS_clus_asmbl_SufBD_core"/>
</dbReference>
<organism evidence="4 5">
    <name type="scientific">Sulfoacidibacillus ferrooxidans</name>
    <dbReference type="NCBI Taxonomy" id="2005001"/>
    <lineage>
        <taxon>Bacteria</taxon>
        <taxon>Bacillati</taxon>
        <taxon>Bacillota</taxon>
        <taxon>Bacilli</taxon>
        <taxon>Bacillales</taxon>
        <taxon>Alicyclobacillaceae</taxon>
        <taxon>Sulfoacidibacillus</taxon>
    </lineage>
</organism>
<proteinExistence type="inferred from homology"/>
<evidence type="ECO:0008006" key="6">
    <source>
        <dbReference type="Google" id="ProtNLM"/>
    </source>
</evidence>
<dbReference type="SUPFAM" id="SSF101960">
    <property type="entry name" value="Stabilizer of iron transporter SufD"/>
    <property type="match status" value="1"/>
</dbReference>
<dbReference type="PANTHER" id="PTHR30508:SF1">
    <property type="entry name" value="UPF0051 PROTEIN ABCI8, CHLOROPLASTIC-RELATED"/>
    <property type="match status" value="1"/>
</dbReference>
<dbReference type="Proteomes" id="UP001139263">
    <property type="component" value="Unassembled WGS sequence"/>
</dbReference>
<dbReference type="Pfam" id="PF01458">
    <property type="entry name" value="SUFBD_core"/>
    <property type="match status" value="1"/>
</dbReference>
<protein>
    <recommendedName>
        <fullName evidence="6">Fe-S cluster assembly protein SufD</fullName>
    </recommendedName>
</protein>
<comment type="similarity">
    <text evidence="1">Belongs to the iron-sulfur cluster assembly SufBD family.</text>
</comment>
<evidence type="ECO:0000259" key="2">
    <source>
        <dbReference type="Pfam" id="PF01458"/>
    </source>
</evidence>
<accession>A0A9X2ABK3</accession>
<gene>
    <name evidence="4" type="ORF">MM817_01113</name>
</gene>
<evidence type="ECO:0000313" key="5">
    <source>
        <dbReference type="Proteomes" id="UP001139263"/>
    </source>
</evidence>
<reference evidence="4" key="1">
    <citation type="submission" date="2022-03" db="EMBL/GenBank/DDBJ databases">
        <title>Draft Genome Sequence of Firmicute Strain S0AB, a Heterotrophic Iron/Sulfur-Oxidizing Extreme Acidophile.</title>
        <authorList>
            <person name="Vergara E."/>
            <person name="Pakostova E."/>
            <person name="Johnson D.B."/>
            <person name="Holmes D.S."/>
        </authorList>
    </citation>
    <scope>NUCLEOTIDE SEQUENCE</scope>
    <source>
        <strain evidence="4">S0AB</strain>
    </source>
</reference>
<comment type="caution">
    <text evidence="4">The sequence shown here is derived from an EMBL/GenBank/DDBJ whole genome shotgun (WGS) entry which is preliminary data.</text>
</comment>
<dbReference type="InterPro" id="IPR011542">
    <property type="entry name" value="SUF_FeS_clus_asmbl_SufD"/>
</dbReference>
<name>A0A9X2ABK3_9BACL</name>
<dbReference type="Pfam" id="PF19295">
    <property type="entry name" value="SufBD_N"/>
    <property type="match status" value="1"/>
</dbReference>
<dbReference type="GO" id="GO:0016226">
    <property type="term" value="P:iron-sulfur cluster assembly"/>
    <property type="evidence" value="ECO:0007669"/>
    <property type="project" value="InterPro"/>
</dbReference>
<dbReference type="EMBL" id="JALBUF010000002">
    <property type="protein sequence ID" value="MCI0182844.1"/>
    <property type="molecule type" value="Genomic_DNA"/>
</dbReference>
<dbReference type="InterPro" id="IPR055346">
    <property type="entry name" value="Fe-S_cluster_assembly_SufBD"/>
</dbReference>
<dbReference type="RefSeq" id="WP_241712447.1">
    <property type="nucleotide sequence ID" value="NZ_JALBUF010000002.1"/>
</dbReference>
<dbReference type="NCBIfam" id="TIGR01981">
    <property type="entry name" value="sufD"/>
    <property type="match status" value="1"/>
</dbReference>
<dbReference type="InterPro" id="IPR045595">
    <property type="entry name" value="SufBD_N"/>
</dbReference>
<keyword evidence="5" id="KW-1185">Reference proteome</keyword>
<sequence>MSVLKSGTDFAKQIEMQSAAMEEPGYLVALRAKAAEHYEQLPVPWYEKSNLAQRKLDAYTVAALVSDRQEWKTIAEPFMSDDALTSPLLVLADGELVFSQGIESLSAQGAIFTTLREAATTYSDIVEKHLYSVVPQDENQMIALHGALWRNGTFIYLPRHVVIDHPLQMISVTTSGGHGTFIHNLIVAEAGSQVEFVDIYVANQDIADELQVGVTEVVVQDGARVKIGTLEDFPRNSTNVLVRRAKVYRDAQMDWVTGEVSEGYTVAEFGSLLEGQGSRSTSHAIALGAKQAHFDLTSKMVHIAKFSDSDTTARGVMQDSAEAIYRGLTHILKGASGSNGQQSEKLLMLSRESHANAIPMLLIDENDVKCGHAASVGQINEEQLFYLMSRGISETDAKRMVVWGFIDPVLAKLPIDMVRKAVETVLERKMA</sequence>